<dbReference type="SUPFAM" id="SSF101148">
    <property type="entry name" value="Plant invertase/pectin methylesterase inhibitor"/>
    <property type="match status" value="1"/>
</dbReference>
<evidence type="ECO:0000313" key="1">
    <source>
        <dbReference type="EMBL" id="KAK4754312.1"/>
    </source>
</evidence>
<reference evidence="1 2" key="1">
    <citation type="journal article" date="2023" name="Hortic Res">
        <title>Pangenome of water caltrop reveals structural variations and asymmetric subgenome divergence after allopolyploidization.</title>
        <authorList>
            <person name="Zhang X."/>
            <person name="Chen Y."/>
            <person name="Wang L."/>
            <person name="Yuan Y."/>
            <person name="Fang M."/>
            <person name="Shi L."/>
            <person name="Lu R."/>
            <person name="Comes H.P."/>
            <person name="Ma Y."/>
            <person name="Chen Y."/>
            <person name="Huang G."/>
            <person name="Zhou Y."/>
            <person name="Zheng Z."/>
            <person name="Qiu Y."/>
        </authorList>
    </citation>
    <scope>NUCLEOTIDE SEQUENCE [LARGE SCALE GENOMIC DNA]</scope>
    <source>
        <tissue evidence="1">Roots</tissue>
    </source>
</reference>
<evidence type="ECO:0000313" key="2">
    <source>
        <dbReference type="Proteomes" id="UP001345219"/>
    </source>
</evidence>
<accession>A0AAN7JVS4</accession>
<name>A0AAN7JVS4_9MYRT</name>
<proteinExistence type="predicted"/>
<dbReference type="Proteomes" id="UP001345219">
    <property type="component" value="Chromosome 2"/>
</dbReference>
<keyword evidence="2" id="KW-1185">Reference proteome</keyword>
<comment type="caution">
    <text evidence="1">The sequence shown here is derived from an EMBL/GenBank/DDBJ whole genome shotgun (WGS) entry which is preliminary data.</text>
</comment>
<protein>
    <submittedName>
        <fullName evidence="1">Uncharacterized protein</fullName>
    </submittedName>
</protein>
<dbReference type="InterPro" id="IPR035513">
    <property type="entry name" value="Invertase/methylesterase_inhib"/>
</dbReference>
<dbReference type="EMBL" id="JAXIOK010000015">
    <property type="protein sequence ID" value="KAK4754312.1"/>
    <property type="molecule type" value="Genomic_DNA"/>
</dbReference>
<organism evidence="1 2">
    <name type="scientific">Trapa incisa</name>
    <dbReference type="NCBI Taxonomy" id="236973"/>
    <lineage>
        <taxon>Eukaryota</taxon>
        <taxon>Viridiplantae</taxon>
        <taxon>Streptophyta</taxon>
        <taxon>Embryophyta</taxon>
        <taxon>Tracheophyta</taxon>
        <taxon>Spermatophyta</taxon>
        <taxon>Magnoliopsida</taxon>
        <taxon>eudicotyledons</taxon>
        <taxon>Gunneridae</taxon>
        <taxon>Pentapetalae</taxon>
        <taxon>rosids</taxon>
        <taxon>malvids</taxon>
        <taxon>Myrtales</taxon>
        <taxon>Lythraceae</taxon>
        <taxon>Trapa</taxon>
    </lineage>
</organism>
<sequence length="118" mass="13139">MCRFLIPAGFHVSSISALGMRDCVEALNKDFRTKTIKDIRALAFLSLDLAMANTSEAAGFVGGMAVNAPVAMNHGWSQRLPTENANSQRQNPRYGPTVRRRAIRPQKLQNHIFCRIIL</sequence>
<dbReference type="AlphaFoldDB" id="A0AAN7JVS4"/>
<gene>
    <name evidence="1" type="ORF">SAY87_002416</name>
</gene>